<dbReference type="PROSITE" id="PS50097">
    <property type="entry name" value="BTB"/>
    <property type="match status" value="1"/>
</dbReference>
<dbReference type="CDD" id="cd18186">
    <property type="entry name" value="BTB_POZ_ZBTB_KLHL-like"/>
    <property type="match status" value="1"/>
</dbReference>
<evidence type="ECO:0000313" key="6">
    <source>
        <dbReference type="Proteomes" id="UP001149090"/>
    </source>
</evidence>
<feature type="repeat" description="ANK" evidence="3">
    <location>
        <begin position="133"/>
        <end position="166"/>
    </location>
</feature>
<protein>
    <submittedName>
        <fullName evidence="5">Ankyrin repeat-containing protein</fullName>
    </submittedName>
</protein>
<dbReference type="InterPro" id="IPR011333">
    <property type="entry name" value="SKP1/BTB/POZ_sf"/>
</dbReference>
<dbReference type="Gene3D" id="1.25.40.20">
    <property type="entry name" value="Ankyrin repeat-containing domain"/>
    <property type="match status" value="2"/>
</dbReference>
<dbReference type="PANTHER" id="PTHR24126:SF14">
    <property type="entry name" value="ANK_REP_REGION DOMAIN-CONTAINING PROTEIN"/>
    <property type="match status" value="1"/>
</dbReference>
<reference evidence="5" key="1">
    <citation type="submission" date="2022-10" db="EMBL/GenBank/DDBJ databases">
        <title>Novel sulphate-reducing endosymbionts in the free-living metamonad Anaeramoeba.</title>
        <authorList>
            <person name="Jerlstrom-Hultqvist J."/>
            <person name="Cepicka I."/>
            <person name="Gallot-Lavallee L."/>
            <person name="Salas-Leiva D."/>
            <person name="Curtis B.A."/>
            <person name="Zahonova K."/>
            <person name="Pipaliya S."/>
            <person name="Dacks J."/>
            <person name="Roger A.J."/>
        </authorList>
    </citation>
    <scope>NUCLEOTIDE SEQUENCE</scope>
    <source>
        <strain evidence="5">BMAN</strain>
    </source>
</reference>
<feature type="domain" description="BTB" evidence="4">
    <location>
        <begin position="395"/>
        <end position="462"/>
    </location>
</feature>
<feature type="repeat" description="ANK" evidence="3">
    <location>
        <begin position="69"/>
        <end position="102"/>
    </location>
</feature>
<dbReference type="Proteomes" id="UP001149090">
    <property type="component" value="Unassembled WGS sequence"/>
</dbReference>
<sequence>MSYFSKRNQFPLHQACQKSNYKEVSNLIESGKNVNQLDTKSPLHYACENKSFKIIKLLINSKSNLNQKNGETPLIVACKSHADFKVIELLIKNGASINIATSQNVLHFACENNQSLNVIELLLNSGINPNSKNQQIPLHLACKKRNEPEIISLLIKSGSEVNSTDNQTPLHIACQSRVEKKVIELLIENGADVDCFDNFTPLFYACKYSLNTDSIRYILETYKVFSVNIFDERTPLHYACLSKEEELIELLLFFGAITDKKDQKKPQDYLDNTNIGSEVFNVYSGIMNDMEKLFERKECTDFEIFCQNGKIEVHKQVLIARYGEDVENLAKNLQSFTVEEVKEFMRLIYSSFLSQKSISTIQKISSQLGFFWKDKASIAGLVRDLSKFWEDEKSKDFTISLENEKFVRVHKFILLARSELFRGMFVSVIDDSNSVPDYSGRSYETIKELIRYLYFNEIQFDCPDFVLEELKEAQDFYQLNDYFLYELKKANKKRKI</sequence>
<accession>A0A9Q0LBV7</accession>
<dbReference type="PROSITE" id="PS50297">
    <property type="entry name" value="ANK_REP_REGION"/>
    <property type="match status" value="7"/>
</dbReference>
<evidence type="ECO:0000256" key="1">
    <source>
        <dbReference type="ARBA" id="ARBA00022737"/>
    </source>
</evidence>
<dbReference type="InterPro" id="IPR002110">
    <property type="entry name" value="Ankyrin_rpt"/>
</dbReference>
<dbReference type="SUPFAM" id="SSF48403">
    <property type="entry name" value="Ankyrin repeat"/>
    <property type="match status" value="1"/>
</dbReference>
<feature type="repeat" description="ANK" evidence="3">
    <location>
        <begin position="231"/>
        <end position="263"/>
    </location>
</feature>
<keyword evidence="2 3" id="KW-0040">ANK repeat</keyword>
<proteinExistence type="predicted"/>
<comment type="caution">
    <text evidence="5">The sequence shown here is derived from an EMBL/GenBank/DDBJ whole genome shotgun (WGS) entry which is preliminary data.</text>
</comment>
<dbReference type="PANTHER" id="PTHR24126">
    <property type="entry name" value="ANKYRIN REPEAT, PH AND SEC7 DOMAIN CONTAINING PROTEIN SECG-RELATED"/>
    <property type="match status" value="1"/>
</dbReference>
<dbReference type="OrthoDB" id="3246549at2759"/>
<dbReference type="Pfam" id="PF12796">
    <property type="entry name" value="Ank_2"/>
    <property type="match status" value="2"/>
</dbReference>
<evidence type="ECO:0000256" key="2">
    <source>
        <dbReference type="ARBA" id="ARBA00023043"/>
    </source>
</evidence>
<feature type="repeat" description="ANK" evidence="3">
    <location>
        <begin position="7"/>
        <end position="39"/>
    </location>
</feature>
<evidence type="ECO:0000259" key="4">
    <source>
        <dbReference type="PROSITE" id="PS50097"/>
    </source>
</evidence>
<dbReference type="Pfam" id="PF00023">
    <property type="entry name" value="Ank"/>
    <property type="match status" value="1"/>
</dbReference>
<dbReference type="SMART" id="SM00225">
    <property type="entry name" value="BTB"/>
    <property type="match status" value="1"/>
</dbReference>
<evidence type="ECO:0000313" key="5">
    <source>
        <dbReference type="EMBL" id="KAJ5069843.1"/>
    </source>
</evidence>
<dbReference type="InterPro" id="IPR036770">
    <property type="entry name" value="Ankyrin_rpt-contain_sf"/>
</dbReference>
<dbReference type="SUPFAM" id="SSF54695">
    <property type="entry name" value="POZ domain"/>
    <property type="match status" value="2"/>
</dbReference>
<dbReference type="EMBL" id="JAPDFW010000102">
    <property type="protein sequence ID" value="KAJ5069843.1"/>
    <property type="molecule type" value="Genomic_DNA"/>
</dbReference>
<dbReference type="InterPro" id="IPR000210">
    <property type="entry name" value="BTB/POZ_dom"/>
</dbReference>
<name>A0A9Q0LBV7_ANAIG</name>
<dbReference type="Pfam" id="PF00651">
    <property type="entry name" value="BTB"/>
    <property type="match status" value="1"/>
</dbReference>
<feature type="repeat" description="ANK" evidence="3">
    <location>
        <begin position="165"/>
        <end position="198"/>
    </location>
</feature>
<feature type="repeat" description="ANK" evidence="3">
    <location>
        <begin position="38"/>
        <end position="70"/>
    </location>
</feature>
<dbReference type="PROSITE" id="PS50088">
    <property type="entry name" value="ANK_REPEAT"/>
    <property type="match status" value="7"/>
</dbReference>
<organism evidence="5 6">
    <name type="scientific">Anaeramoeba ignava</name>
    <name type="common">Anaerobic marine amoeba</name>
    <dbReference type="NCBI Taxonomy" id="1746090"/>
    <lineage>
        <taxon>Eukaryota</taxon>
        <taxon>Metamonada</taxon>
        <taxon>Anaeramoebidae</taxon>
        <taxon>Anaeramoeba</taxon>
    </lineage>
</organism>
<dbReference type="SMART" id="SM00248">
    <property type="entry name" value="ANK"/>
    <property type="match status" value="8"/>
</dbReference>
<keyword evidence="1" id="KW-0677">Repeat</keyword>
<dbReference type="AlphaFoldDB" id="A0A9Q0LBV7"/>
<keyword evidence="6" id="KW-1185">Reference proteome</keyword>
<dbReference type="Gene3D" id="3.30.710.10">
    <property type="entry name" value="Potassium Channel Kv1.1, Chain A"/>
    <property type="match status" value="1"/>
</dbReference>
<gene>
    <name evidence="5" type="ORF">M0811_11505</name>
</gene>
<evidence type="ECO:0000256" key="3">
    <source>
        <dbReference type="PROSITE-ProRule" id="PRU00023"/>
    </source>
</evidence>
<feature type="repeat" description="ANK" evidence="3">
    <location>
        <begin position="101"/>
        <end position="134"/>
    </location>
</feature>